<feature type="transmembrane region" description="Helical" evidence="1">
    <location>
        <begin position="152"/>
        <end position="172"/>
    </location>
</feature>
<name>A0A8H7K5A1_BIOOC</name>
<gene>
    <name evidence="2" type="ORF">IM811_006612</name>
</gene>
<feature type="transmembrane region" description="Helical" evidence="1">
    <location>
        <begin position="80"/>
        <end position="104"/>
    </location>
</feature>
<feature type="transmembrane region" description="Helical" evidence="1">
    <location>
        <begin position="20"/>
        <end position="38"/>
    </location>
</feature>
<feature type="transmembrane region" description="Helical" evidence="1">
    <location>
        <begin position="179"/>
        <end position="202"/>
    </location>
</feature>
<dbReference type="AlphaFoldDB" id="A0A8H7K5A1"/>
<keyword evidence="1" id="KW-1133">Transmembrane helix</keyword>
<dbReference type="EMBL" id="JADCTT010000017">
    <property type="protein sequence ID" value="KAF9743521.1"/>
    <property type="molecule type" value="Genomic_DNA"/>
</dbReference>
<keyword evidence="1" id="KW-0472">Membrane</keyword>
<feature type="transmembrane region" description="Helical" evidence="1">
    <location>
        <begin position="125"/>
        <end position="146"/>
    </location>
</feature>
<evidence type="ECO:0000256" key="1">
    <source>
        <dbReference type="SAM" id="Phobius"/>
    </source>
</evidence>
<feature type="transmembrane region" description="Helical" evidence="1">
    <location>
        <begin position="214"/>
        <end position="234"/>
    </location>
</feature>
<proteinExistence type="predicted"/>
<keyword evidence="1" id="KW-0812">Transmembrane</keyword>
<organism evidence="2 3">
    <name type="scientific">Bionectria ochroleuca</name>
    <name type="common">Gliocladium roseum</name>
    <dbReference type="NCBI Taxonomy" id="29856"/>
    <lineage>
        <taxon>Eukaryota</taxon>
        <taxon>Fungi</taxon>
        <taxon>Dikarya</taxon>
        <taxon>Ascomycota</taxon>
        <taxon>Pezizomycotina</taxon>
        <taxon>Sordariomycetes</taxon>
        <taxon>Hypocreomycetidae</taxon>
        <taxon>Hypocreales</taxon>
        <taxon>Bionectriaceae</taxon>
        <taxon>Clonostachys</taxon>
    </lineage>
</organism>
<comment type="caution">
    <text evidence="2">The sequence shown here is derived from an EMBL/GenBank/DDBJ whole genome shotgun (WGS) entry which is preliminary data.</text>
</comment>
<dbReference type="Proteomes" id="UP000616885">
    <property type="component" value="Unassembled WGS sequence"/>
</dbReference>
<reference evidence="2" key="1">
    <citation type="submission" date="2020-10" db="EMBL/GenBank/DDBJ databases">
        <title>High-Quality Genome Resource of Clonostachys rosea strain S41 by Oxford Nanopore Long-Read Sequencing.</title>
        <authorList>
            <person name="Wang H."/>
        </authorList>
    </citation>
    <scope>NUCLEOTIDE SEQUENCE</scope>
    <source>
        <strain evidence="2">S41</strain>
    </source>
</reference>
<protein>
    <submittedName>
        <fullName evidence="2">Uncharacterized protein</fullName>
    </submittedName>
</protein>
<evidence type="ECO:0000313" key="2">
    <source>
        <dbReference type="EMBL" id="KAF9743521.1"/>
    </source>
</evidence>
<sequence length="250" mass="28395">MDIDNYQRLTEVFTFDNTPILAAGVASFVCGYLQYVYAIRLTLREGNGPMPFWMHSFYLAHDSTWSYLLANAAPRYDNHWFLWGTSFALAIWAALEIFCIHRDVTKNREHIFSPLFGPQPQLPQILCYVVMMQLSMYSVVAVLIVLMGEGSVMQWFCLTNVLIVVGPITGYLERGSRDGLSLGFALTNVVAIIFTFAPFSFWALSIPELFTQPAYYAAGVVMFLMSLYGVYIVASYPPKKRPKYGPKPIW</sequence>
<evidence type="ECO:0000313" key="3">
    <source>
        <dbReference type="Proteomes" id="UP000616885"/>
    </source>
</evidence>
<accession>A0A8H7K5A1</accession>